<name>A0A023DBH6_9BACL</name>
<dbReference type="Gene3D" id="6.10.140.1110">
    <property type="match status" value="1"/>
</dbReference>
<sequence length="128" mass="15080">MKIIQTIEVRQIVTEKSKQALEKAFMAQKQQLMRECDQLRFEQKRLEKTGKYSSSLLKQYFAKEMDARLEKIKLLDFQLEQLHILPLGSELKEREVQALIDVQVGDNWESVMSKRAIIIEDGIVKEIR</sequence>
<organism evidence="1 2">
    <name type="scientific">Parageobacillus caldoxylosilyticus NBRC 107762</name>
    <dbReference type="NCBI Taxonomy" id="1220594"/>
    <lineage>
        <taxon>Bacteria</taxon>
        <taxon>Bacillati</taxon>
        <taxon>Bacillota</taxon>
        <taxon>Bacilli</taxon>
        <taxon>Bacillales</taxon>
        <taxon>Anoxybacillaceae</taxon>
        <taxon>Saccharococcus</taxon>
    </lineage>
</organism>
<dbReference type="Pfam" id="PF11068">
    <property type="entry name" value="YlqD"/>
    <property type="match status" value="1"/>
</dbReference>
<accession>A0A023DBH6</accession>
<evidence type="ECO:0008006" key="3">
    <source>
        <dbReference type="Google" id="ProtNLM"/>
    </source>
</evidence>
<reference evidence="1 2" key="1">
    <citation type="submission" date="2014-04" db="EMBL/GenBank/DDBJ databases">
        <title>Whole genome shotgun sequence of Geobacillus caldoxylosilyticus NBRC 107762.</title>
        <authorList>
            <person name="Hosoyama A."/>
            <person name="Hosoyama Y."/>
            <person name="Katano-Makiyama Y."/>
            <person name="Tsuchikane K."/>
            <person name="Ohji S."/>
            <person name="Ichikawa N."/>
            <person name="Yamazoe A."/>
            <person name="Fujita N."/>
        </authorList>
    </citation>
    <scope>NUCLEOTIDE SEQUENCE [LARGE SCALE GENOMIC DNA]</scope>
    <source>
        <strain evidence="1 2">NBRC 107762</strain>
    </source>
</reference>
<gene>
    <name evidence="1" type="ORF">GCA01S_005_01010</name>
</gene>
<dbReference type="Proteomes" id="UP000023561">
    <property type="component" value="Unassembled WGS sequence"/>
</dbReference>
<dbReference type="OrthoDB" id="2375961at2"/>
<dbReference type="GeneID" id="301191788"/>
<evidence type="ECO:0000313" key="1">
    <source>
        <dbReference type="EMBL" id="GAJ38669.1"/>
    </source>
</evidence>
<proteinExistence type="predicted"/>
<keyword evidence="2" id="KW-1185">Reference proteome</keyword>
<dbReference type="AlphaFoldDB" id="A0A023DBH6"/>
<evidence type="ECO:0000313" key="2">
    <source>
        <dbReference type="Proteomes" id="UP000023561"/>
    </source>
</evidence>
<comment type="caution">
    <text evidence="1">The sequence shown here is derived from an EMBL/GenBank/DDBJ whole genome shotgun (WGS) entry which is preliminary data.</text>
</comment>
<dbReference type="EMBL" id="BAWO01000005">
    <property type="protein sequence ID" value="GAJ38669.1"/>
    <property type="molecule type" value="Genomic_DNA"/>
</dbReference>
<dbReference type="RefSeq" id="WP_017437110.1">
    <property type="nucleotide sequence ID" value="NZ_BAWO01000005.1"/>
</dbReference>
<dbReference type="InterPro" id="IPR021297">
    <property type="entry name" value="YlqD"/>
</dbReference>
<protein>
    <recommendedName>
        <fullName evidence="3">YlqD protein</fullName>
    </recommendedName>
</protein>